<proteinExistence type="predicted"/>
<accession>A0A1H0MBR5</accession>
<dbReference type="GeneID" id="300930292"/>
<name>A0A1H0MBR5_9GAMM</name>
<dbReference type="AlphaFoldDB" id="A0A1H0MBR5"/>
<dbReference type="Proteomes" id="UP000199460">
    <property type="component" value="Unassembled WGS sequence"/>
</dbReference>
<organism evidence="1 2">
    <name type="scientific">Ectopseudomonas guguanensis</name>
    <dbReference type="NCBI Taxonomy" id="1198456"/>
    <lineage>
        <taxon>Bacteria</taxon>
        <taxon>Pseudomonadati</taxon>
        <taxon>Pseudomonadota</taxon>
        <taxon>Gammaproteobacteria</taxon>
        <taxon>Pseudomonadales</taxon>
        <taxon>Pseudomonadaceae</taxon>
        <taxon>Ectopseudomonas</taxon>
    </lineage>
</organism>
<dbReference type="InterPro" id="IPR019670">
    <property type="entry name" value="DUF2523"/>
</dbReference>
<keyword evidence="2" id="KW-1185">Reference proteome</keyword>
<evidence type="ECO:0000313" key="2">
    <source>
        <dbReference type="Proteomes" id="UP000199460"/>
    </source>
</evidence>
<dbReference type="EMBL" id="FNJJ01000002">
    <property type="protein sequence ID" value="SDO77928.1"/>
    <property type="molecule type" value="Genomic_DNA"/>
</dbReference>
<dbReference type="RefSeq" id="WP_090426994.1">
    <property type="nucleotide sequence ID" value="NZ_FNJJ01000002.1"/>
</dbReference>
<dbReference type="OrthoDB" id="6884384at2"/>
<evidence type="ECO:0008006" key="3">
    <source>
        <dbReference type="Google" id="ProtNLM"/>
    </source>
</evidence>
<sequence length="119" mass="13300">MLDWLSGFLDQVLAFFQFVWDFLSSGIYTFVKDGLVLLTKAAIYSWVQMQLLALEVAYEAAQGVMQDIGLAEAVRQRWGALPAEVVSALNFFGIPQALNIIFSALSTRFALKFVPFIGR</sequence>
<gene>
    <name evidence="1" type="ORF">SAMN05216213_10246</name>
</gene>
<evidence type="ECO:0000313" key="1">
    <source>
        <dbReference type="EMBL" id="SDO77928.1"/>
    </source>
</evidence>
<protein>
    <recommendedName>
        <fullName evidence="3">DUF2523 domain-containing protein</fullName>
    </recommendedName>
</protein>
<dbReference type="Pfam" id="PF10734">
    <property type="entry name" value="DUF2523"/>
    <property type="match status" value="1"/>
</dbReference>
<reference evidence="2" key="1">
    <citation type="submission" date="2016-10" db="EMBL/GenBank/DDBJ databases">
        <authorList>
            <person name="Varghese N."/>
            <person name="Submissions S."/>
        </authorList>
    </citation>
    <scope>NUCLEOTIDE SEQUENCE [LARGE SCALE GENOMIC DNA]</scope>
    <source>
        <strain evidence="2">JCM 18416</strain>
    </source>
</reference>